<evidence type="ECO:0000313" key="3">
    <source>
        <dbReference type="Proteomes" id="UP001214576"/>
    </source>
</evidence>
<accession>A0AAD4UKN7</accession>
<proteinExistence type="predicted"/>
<feature type="compositionally biased region" description="Polar residues" evidence="1">
    <location>
        <begin position="60"/>
        <end position="80"/>
    </location>
</feature>
<feature type="region of interest" description="Disordered" evidence="1">
    <location>
        <begin position="50"/>
        <end position="86"/>
    </location>
</feature>
<protein>
    <submittedName>
        <fullName evidence="2">Uncharacterized protein</fullName>
    </submittedName>
</protein>
<evidence type="ECO:0000313" key="2">
    <source>
        <dbReference type="EMBL" id="KAI4547791.1"/>
    </source>
</evidence>
<dbReference type="EMBL" id="JAKZEL010000001">
    <property type="protein sequence ID" value="KAI4547791.1"/>
    <property type="molecule type" value="Genomic_DNA"/>
</dbReference>
<dbReference type="Proteomes" id="UP001214576">
    <property type="component" value="Unassembled WGS sequence"/>
</dbReference>
<dbReference type="AlphaFoldDB" id="A0AAD4UKN7"/>
<evidence type="ECO:0000256" key="1">
    <source>
        <dbReference type="SAM" id="MobiDB-lite"/>
    </source>
</evidence>
<organism evidence="2 3">
    <name type="scientific">Ovis ammon polii</name>
    <dbReference type="NCBI Taxonomy" id="230172"/>
    <lineage>
        <taxon>Eukaryota</taxon>
        <taxon>Metazoa</taxon>
        <taxon>Chordata</taxon>
        <taxon>Craniata</taxon>
        <taxon>Vertebrata</taxon>
        <taxon>Euteleostomi</taxon>
        <taxon>Mammalia</taxon>
        <taxon>Eutheria</taxon>
        <taxon>Laurasiatheria</taxon>
        <taxon>Artiodactyla</taxon>
        <taxon>Ruminantia</taxon>
        <taxon>Pecora</taxon>
        <taxon>Bovidae</taxon>
        <taxon>Caprinae</taxon>
        <taxon>Ovis</taxon>
    </lineage>
</organism>
<comment type="caution">
    <text evidence="2">The sequence shown here is derived from an EMBL/GenBank/DDBJ whole genome shotgun (WGS) entry which is preliminary data.</text>
</comment>
<name>A0AAD4UKN7_OVIAM</name>
<keyword evidence="3" id="KW-1185">Reference proteome</keyword>
<gene>
    <name evidence="2" type="ORF">MG293_000121</name>
</gene>
<sequence>MAPHSGTLAWKIPWTEEPVLVDDFRVMAHRAVSLSTLTAVIARDQTPALARSPGQLLPSRPSTKTPTCQSPDGSGQQNSGPRDGHVWIPRPVTGGLCDEGEPTADLGEILLAEEVLPHSCGRREGSARRGLEQEEGFVSFNLTGREWTVPPEPTHGSPPPPGCFNLLKAVASADGLELSEVARMHNGTGQIPRSREGCVGTASS</sequence>
<reference evidence="2" key="1">
    <citation type="submission" date="2022-03" db="EMBL/GenBank/DDBJ databases">
        <title>Genomic analyses of argali, domestic sheep and their hybrids provide insights into chromosomal evolution, heterosis and genetic basis of agronomic traits.</title>
        <authorList>
            <person name="Li M."/>
        </authorList>
    </citation>
    <scope>NUCLEOTIDE SEQUENCE</scope>
    <source>
        <strain evidence="2">CAU-MHL-2022a</strain>
        <tissue evidence="2">Skin</tissue>
    </source>
</reference>